<feature type="domain" description="Sulfatase N-terminal" evidence="8">
    <location>
        <begin position="29"/>
        <end position="453"/>
    </location>
</feature>
<dbReference type="GO" id="GO:0010467">
    <property type="term" value="P:gene expression"/>
    <property type="evidence" value="ECO:0007669"/>
    <property type="project" value="Ensembl"/>
</dbReference>
<proteinExistence type="inferred from homology"/>
<dbReference type="GO" id="GO:0060041">
    <property type="term" value="P:retina development in camera-type eye"/>
    <property type="evidence" value="ECO:0007669"/>
    <property type="project" value="Ensembl"/>
</dbReference>
<evidence type="ECO:0000256" key="6">
    <source>
        <dbReference type="ARBA" id="ARBA00022837"/>
    </source>
</evidence>
<dbReference type="PROSITE" id="PS00523">
    <property type="entry name" value="SULFATASE_1"/>
    <property type="match status" value="1"/>
</dbReference>
<dbReference type="GO" id="GO:0048872">
    <property type="term" value="P:homeostasis of number of cells"/>
    <property type="evidence" value="ECO:0007669"/>
    <property type="project" value="Ensembl"/>
</dbReference>
<keyword evidence="5" id="KW-0378">Hydrolase</keyword>
<dbReference type="AlphaFoldDB" id="A0A803WAZ6"/>
<dbReference type="SUPFAM" id="SSF53649">
    <property type="entry name" value="Alkaline phosphatase-like"/>
    <property type="match status" value="1"/>
</dbReference>
<reference evidence="9 10" key="1">
    <citation type="journal article" date="2012" name="Nature">
        <title>The genomic landscape of species divergence in Ficedula flycatchers.</title>
        <authorList>
            <person name="Ellegren H."/>
            <person name="Smeds L."/>
            <person name="Burri R."/>
            <person name="Olason P.I."/>
            <person name="Backstrom N."/>
            <person name="Kawakami T."/>
            <person name="Kunstner A."/>
            <person name="Makinen H."/>
            <person name="Nadachowska-Brzyska K."/>
            <person name="Qvarnstrom A."/>
            <person name="Uebbing S."/>
            <person name="Wolf J.B."/>
        </authorList>
    </citation>
    <scope>NUCLEOTIDE SEQUENCE [LARGE SCALE GENOMIC DNA]</scope>
</reference>
<keyword evidence="10" id="KW-1185">Reference proteome</keyword>
<reference evidence="9" key="2">
    <citation type="submission" date="2025-08" db="UniProtKB">
        <authorList>
            <consortium name="Ensembl"/>
        </authorList>
    </citation>
    <scope>IDENTIFICATION</scope>
</reference>
<dbReference type="GO" id="GO:0004065">
    <property type="term" value="F:arylsulfatase activity"/>
    <property type="evidence" value="ECO:0007669"/>
    <property type="project" value="Ensembl"/>
</dbReference>
<evidence type="ECO:0000313" key="10">
    <source>
        <dbReference type="Proteomes" id="UP000016665"/>
    </source>
</evidence>
<evidence type="ECO:0000256" key="4">
    <source>
        <dbReference type="ARBA" id="ARBA00022729"/>
    </source>
</evidence>
<dbReference type="PANTHER" id="PTHR42693">
    <property type="entry name" value="ARYLSULFATASE FAMILY MEMBER"/>
    <property type="match status" value="1"/>
</dbReference>
<dbReference type="GO" id="GO:0005764">
    <property type="term" value="C:lysosome"/>
    <property type="evidence" value="ECO:0007669"/>
    <property type="project" value="Ensembl"/>
</dbReference>
<dbReference type="PANTHER" id="PTHR42693:SF42">
    <property type="entry name" value="ARYLSULFATASE G"/>
    <property type="match status" value="1"/>
</dbReference>
<dbReference type="GO" id="GO:0010001">
    <property type="term" value="P:glial cell differentiation"/>
    <property type="evidence" value="ECO:0007669"/>
    <property type="project" value="Ensembl"/>
</dbReference>
<dbReference type="InterPro" id="IPR000917">
    <property type="entry name" value="Sulfatase_N"/>
</dbReference>
<dbReference type="InterPro" id="IPR050738">
    <property type="entry name" value="Sulfatase"/>
</dbReference>
<comment type="similarity">
    <text evidence="2">Belongs to the sulfatase family.</text>
</comment>
<dbReference type="Proteomes" id="UP000016665">
    <property type="component" value="Chromosome 18"/>
</dbReference>
<evidence type="ECO:0000313" key="9">
    <source>
        <dbReference type="Ensembl" id="ENSFALP00000032152.1"/>
    </source>
</evidence>
<feature type="signal peptide" evidence="7">
    <location>
        <begin position="1"/>
        <end position="26"/>
    </location>
</feature>
<dbReference type="InterPro" id="IPR024607">
    <property type="entry name" value="Sulfatase_CS"/>
</dbReference>
<organism evidence="9 10">
    <name type="scientific">Ficedula albicollis</name>
    <name type="common">Collared flycatcher</name>
    <name type="synonym">Muscicapa albicollis</name>
    <dbReference type="NCBI Taxonomy" id="59894"/>
    <lineage>
        <taxon>Eukaryota</taxon>
        <taxon>Metazoa</taxon>
        <taxon>Chordata</taxon>
        <taxon>Craniata</taxon>
        <taxon>Vertebrata</taxon>
        <taxon>Euteleostomi</taxon>
        <taxon>Archelosauria</taxon>
        <taxon>Archosauria</taxon>
        <taxon>Dinosauria</taxon>
        <taxon>Saurischia</taxon>
        <taxon>Theropoda</taxon>
        <taxon>Coelurosauria</taxon>
        <taxon>Aves</taxon>
        <taxon>Neognathae</taxon>
        <taxon>Neoaves</taxon>
        <taxon>Telluraves</taxon>
        <taxon>Australaves</taxon>
        <taxon>Passeriformes</taxon>
        <taxon>Muscicapidae</taxon>
        <taxon>Ficedula</taxon>
    </lineage>
</organism>
<dbReference type="GO" id="GO:0005615">
    <property type="term" value="C:extracellular space"/>
    <property type="evidence" value="ECO:0007669"/>
    <property type="project" value="Ensembl"/>
</dbReference>
<dbReference type="GO" id="GO:0005783">
    <property type="term" value="C:endoplasmic reticulum"/>
    <property type="evidence" value="ECO:0007669"/>
    <property type="project" value="Ensembl"/>
</dbReference>
<dbReference type="Gene3D" id="3.40.720.10">
    <property type="entry name" value="Alkaline Phosphatase, subunit A"/>
    <property type="match status" value="2"/>
</dbReference>
<dbReference type="InterPro" id="IPR017850">
    <property type="entry name" value="Alkaline_phosphatase_core_sf"/>
</dbReference>
<evidence type="ECO:0000259" key="8">
    <source>
        <dbReference type="Pfam" id="PF00884"/>
    </source>
</evidence>
<evidence type="ECO:0000256" key="7">
    <source>
        <dbReference type="SAM" id="SignalP"/>
    </source>
</evidence>
<evidence type="ECO:0000256" key="3">
    <source>
        <dbReference type="ARBA" id="ARBA00022723"/>
    </source>
</evidence>
<dbReference type="GO" id="GO:0006790">
    <property type="term" value="P:sulfur compound metabolic process"/>
    <property type="evidence" value="ECO:0007669"/>
    <property type="project" value="Ensembl"/>
</dbReference>
<comment type="cofactor">
    <cofactor evidence="1">
        <name>Ca(2+)</name>
        <dbReference type="ChEBI" id="CHEBI:29108"/>
    </cofactor>
</comment>
<keyword evidence="3" id="KW-0479">Metal-binding</keyword>
<dbReference type="GO" id="GO:0051402">
    <property type="term" value="P:neuron apoptotic process"/>
    <property type="evidence" value="ECO:0007669"/>
    <property type="project" value="Ensembl"/>
</dbReference>
<feature type="chain" id="PRO_5032720919" evidence="7">
    <location>
        <begin position="27"/>
        <end position="702"/>
    </location>
</feature>
<dbReference type="Ensembl" id="ENSFALT00000041957.1">
    <property type="protein sequence ID" value="ENSFALP00000032152.1"/>
    <property type="gene ID" value="ENSFALG00000002462.2"/>
</dbReference>
<gene>
    <name evidence="9" type="primary">ARSG</name>
</gene>
<dbReference type="PROSITE" id="PS00149">
    <property type="entry name" value="SULFATASE_2"/>
    <property type="match status" value="1"/>
</dbReference>
<reference evidence="9" key="3">
    <citation type="submission" date="2025-09" db="UniProtKB">
        <authorList>
            <consortium name="Ensembl"/>
        </authorList>
    </citation>
    <scope>IDENTIFICATION</scope>
</reference>
<keyword evidence="6" id="KW-0106">Calcium</keyword>
<evidence type="ECO:0000256" key="2">
    <source>
        <dbReference type="ARBA" id="ARBA00008779"/>
    </source>
</evidence>
<accession>A0A803WAZ6</accession>
<keyword evidence="4 7" id="KW-0732">Signal</keyword>
<dbReference type="GO" id="GO:0033889">
    <property type="term" value="F:N-sulfoglucosamine-3-sulfatase activity"/>
    <property type="evidence" value="ECO:0007669"/>
    <property type="project" value="Ensembl"/>
</dbReference>
<evidence type="ECO:0000256" key="5">
    <source>
        <dbReference type="ARBA" id="ARBA00022801"/>
    </source>
</evidence>
<protein>
    <submittedName>
        <fullName evidence="9">Arylsulfatase G</fullName>
    </submittedName>
</protein>
<dbReference type="GO" id="GO:0007040">
    <property type="term" value="P:lysosome organization"/>
    <property type="evidence" value="ECO:0007669"/>
    <property type="project" value="Ensembl"/>
</dbReference>
<dbReference type="Pfam" id="PF00884">
    <property type="entry name" value="Sulfatase"/>
    <property type="match status" value="1"/>
</dbReference>
<name>A0A803WAZ6_FICAL</name>
<dbReference type="GO" id="GO:0046872">
    <property type="term" value="F:metal ion binding"/>
    <property type="evidence" value="ECO:0007669"/>
    <property type="project" value="UniProtKB-KW"/>
</dbReference>
<dbReference type="GeneTree" id="ENSGT00940000159093"/>
<evidence type="ECO:0000256" key="1">
    <source>
        <dbReference type="ARBA" id="ARBA00001913"/>
    </source>
</evidence>
<sequence length="702" mass="75978">MGTLSPRAVLVPTLVLVALWAPCVVSRQPNFIVVLADDVGWGDLGANWAETKETPHLDQLAAEGTRFVDFHSAASTCSPSRASLLTGRLGLRNGVTHNFAISSLGGLPLNESTLAELLQGAGYSTGAVGKWHLGHHGHHHPNSRGFDYYFGIPYSHDMGCTDSPGYNLPPCPPCPRHSTRYRHGVPVLVGVCSSVPCPEGCPWLWSPPLTSALSFPLQSVGWEHPGPWGQWHCSLVLPPLAFLGARRAARLCACSGDHRGVALPSRVARKDCYTEVALPLYQNLTIVQQPVELGSLARRYAEEAARFIQRASDSGRPFFLYLALAHMHVPLTPPVPPAPGRGVYGASLGEMDALVGRIKEVADSLGKGSTLLWFTGDNGPWAQKCELAGRLGPFVGAWQRQRGGSSAKQTTWEGGHRVPALVYWPGRVPAGRTSHALLSTLDIFPTLLALAGAALPPNRRFDGLDVSPVLFGWSDVGHKCQSSPPVWIQCPKYQKGEIGPTLPSLPCCSARCSLAVVREGSPRTAGCCCTPTAARPGRWARSRRCGWPSTRPSTPQEEPWPVMAALGRRSGTNHPSFSTWTVTSRSRSLWMWHPGSTRQCCLPSAGLMPKLCRTLQQTMSRLQIIPRTQLQFPAATCSTWAAAATGPHRIPTWKTEHQGFAFKQIIAQAAPFPSGVSVSSRLEVAMEGWRTWFPLPCAGRGR</sequence>